<comment type="similarity">
    <text evidence="7">Belongs to the chloroperoxidase family.</text>
</comment>
<comment type="cofactor">
    <cofactor evidence="1">
        <name>heme b</name>
        <dbReference type="ChEBI" id="CHEBI:60344"/>
    </cofactor>
</comment>
<keyword evidence="6" id="KW-0408">Iron</keyword>
<evidence type="ECO:0000256" key="3">
    <source>
        <dbReference type="ARBA" id="ARBA00022617"/>
    </source>
</evidence>
<accession>A0A0H2RTM8</accession>
<keyword evidence="4" id="KW-0479">Metal-binding</keyword>
<dbReference type="PROSITE" id="PS51405">
    <property type="entry name" value="HEME_HALOPEROXIDASE"/>
    <property type="match status" value="1"/>
</dbReference>
<dbReference type="OrthoDB" id="407298at2759"/>
<feature type="domain" description="Heme haloperoxidase family profile" evidence="9">
    <location>
        <begin position="62"/>
        <end position="301"/>
    </location>
</feature>
<feature type="region of interest" description="Disordered" evidence="8">
    <location>
        <begin position="35"/>
        <end position="55"/>
    </location>
</feature>
<keyword evidence="2 10" id="KW-0575">Peroxidase</keyword>
<evidence type="ECO:0000256" key="8">
    <source>
        <dbReference type="SAM" id="MobiDB-lite"/>
    </source>
</evidence>
<reference evidence="10 11" key="1">
    <citation type="submission" date="2015-04" db="EMBL/GenBank/DDBJ databases">
        <title>Complete genome sequence of Schizopora paradoxa KUC8140, a cosmopolitan wood degrader in East Asia.</title>
        <authorList>
            <consortium name="DOE Joint Genome Institute"/>
            <person name="Min B."/>
            <person name="Park H."/>
            <person name="Jang Y."/>
            <person name="Kim J.-J."/>
            <person name="Kim K.H."/>
            <person name="Pangilinan J."/>
            <person name="Lipzen A."/>
            <person name="Riley R."/>
            <person name="Grigoriev I.V."/>
            <person name="Spatafora J.W."/>
            <person name="Choi I.-G."/>
        </authorList>
    </citation>
    <scope>NUCLEOTIDE SEQUENCE [LARGE SCALE GENOMIC DNA]</scope>
    <source>
        <strain evidence="10 11">KUC8140</strain>
    </source>
</reference>
<evidence type="ECO:0000256" key="4">
    <source>
        <dbReference type="ARBA" id="ARBA00022723"/>
    </source>
</evidence>
<keyword evidence="3" id="KW-0349">Heme</keyword>
<evidence type="ECO:0000259" key="9">
    <source>
        <dbReference type="PROSITE" id="PS51405"/>
    </source>
</evidence>
<dbReference type="GO" id="GO:0046872">
    <property type="term" value="F:metal ion binding"/>
    <property type="evidence" value="ECO:0007669"/>
    <property type="project" value="UniProtKB-KW"/>
</dbReference>
<dbReference type="InParanoid" id="A0A0H2RTM8"/>
<dbReference type="Proteomes" id="UP000053477">
    <property type="component" value="Unassembled WGS sequence"/>
</dbReference>
<evidence type="ECO:0000256" key="6">
    <source>
        <dbReference type="ARBA" id="ARBA00023004"/>
    </source>
</evidence>
<keyword evidence="11" id="KW-1185">Reference proteome</keyword>
<dbReference type="Gene3D" id="1.10.489.10">
    <property type="entry name" value="Chloroperoxidase-like"/>
    <property type="match status" value="1"/>
</dbReference>
<proteinExistence type="inferred from homology"/>
<dbReference type="InterPro" id="IPR000028">
    <property type="entry name" value="Chloroperoxidase"/>
</dbReference>
<dbReference type="InterPro" id="IPR036851">
    <property type="entry name" value="Chloroperoxidase-like_sf"/>
</dbReference>
<dbReference type="STRING" id="27342.A0A0H2RTM8"/>
<sequence>MIDIIPYLLQGVQLFTLTLIYTVLHSWPLGSVKTAGRSGQSNQTNGHDKKAHSPCPFSKRSELYPYIAPTETDDRAPCPALNTLANHGFIPRTGRGITATNLMFGLREAYRVSLPLAAFLAYGGIVLLGQVVGFGSDPDRDGVGFSLKDLARHDRIEHDASITHPNIPAGDEYAPTKQDPALFDTFIKDARPASGPLNKGELSYGPEDIARARVRREAQPGTRIDAVHQEVARGEIALVFSIFGFLTSGGNAKTDKPPKEVLGGAYRFPISVVETWWKEERLPTPDWVPARETTLLGTIAQSGLIRKEMQKLRASAKIA</sequence>
<dbReference type="EMBL" id="KQ085930">
    <property type="protein sequence ID" value="KLO15370.1"/>
    <property type="molecule type" value="Genomic_DNA"/>
</dbReference>
<dbReference type="PANTHER" id="PTHR33577:SF9">
    <property type="entry name" value="PEROXIDASE STCC"/>
    <property type="match status" value="1"/>
</dbReference>
<dbReference type="SUPFAM" id="SSF47571">
    <property type="entry name" value="Cloroperoxidase"/>
    <property type="match status" value="1"/>
</dbReference>
<name>A0A0H2RTM8_9AGAM</name>
<organism evidence="10 11">
    <name type="scientific">Schizopora paradoxa</name>
    <dbReference type="NCBI Taxonomy" id="27342"/>
    <lineage>
        <taxon>Eukaryota</taxon>
        <taxon>Fungi</taxon>
        <taxon>Dikarya</taxon>
        <taxon>Basidiomycota</taxon>
        <taxon>Agaricomycotina</taxon>
        <taxon>Agaricomycetes</taxon>
        <taxon>Hymenochaetales</taxon>
        <taxon>Schizoporaceae</taxon>
        <taxon>Schizopora</taxon>
    </lineage>
</organism>
<gene>
    <name evidence="10" type="ORF">SCHPADRAFT_824758</name>
</gene>
<evidence type="ECO:0000256" key="5">
    <source>
        <dbReference type="ARBA" id="ARBA00023002"/>
    </source>
</evidence>
<dbReference type="GO" id="GO:0004601">
    <property type="term" value="F:peroxidase activity"/>
    <property type="evidence" value="ECO:0007669"/>
    <property type="project" value="UniProtKB-KW"/>
</dbReference>
<evidence type="ECO:0000313" key="10">
    <source>
        <dbReference type="EMBL" id="KLO15370.1"/>
    </source>
</evidence>
<dbReference type="Pfam" id="PF01328">
    <property type="entry name" value="Peroxidase_2"/>
    <property type="match status" value="1"/>
</dbReference>
<evidence type="ECO:0000313" key="11">
    <source>
        <dbReference type="Proteomes" id="UP000053477"/>
    </source>
</evidence>
<dbReference type="AlphaFoldDB" id="A0A0H2RTM8"/>
<evidence type="ECO:0000256" key="1">
    <source>
        <dbReference type="ARBA" id="ARBA00001970"/>
    </source>
</evidence>
<protein>
    <submittedName>
        <fullName evidence="10">Cloroperoxidase</fullName>
    </submittedName>
</protein>
<keyword evidence="5" id="KW-0560">Oxidoreductase</keyword>
<evidence type="ECO:0000256" key="7">
    <source>
        <dbReference type="ARBA" id="ARBA00025795"/>
    </source>
</evidence>
<dbReference type="PANTHER" id="PTHR33577">
    <property type="entry name" value="STERIGMATOCYSTIN BIOSYNTHESIS PEROXIDASE STCC-RELATED"/>
    <property type="match status" value="1"/>
</dbReference>
<evidence type="ECO:0000256" key="2">
    <source>
        <dbReference type="ARBA" id="ARBA00022559"/>
    </source>
</evidence>